<dbReference type="GeneID" id="87836819"/>
<proteinExistence type="predicted"/>
<keyword evidence="2" id="KW-1185">Reference proteome</keyword>
<comment type="caution">
    <text evidence="1">The sequence shown here is derived from an EMBL/GenBank/DDBJ whole genome shotgun (WGS) entry which is preliminary data.</text>
</comment>
<dbReference type="AlphaFoldDB" id="A0AAE0H8H2"/>
<organism evidence="1 2">
    <name type="scientific">Chaetomium fimeti</name>
    <dbReference type="NCBI Taxonomy" id="1854472"/>
    <lineage>
        <taxon>Eukaryota</taxon>
        <taxon>Fungi</taxon>
        <taxon>Dikarya</taxon>
        <taxon>Ascomycota</taxon>
        <taxon>Pezizomycotina</taxon>
        <taxon>Sordariomycetes</taxon>
        <taxon>Sordariomycetidae</taxon>
        <taxon>Sordariales</taxon>
        <taxon>Chaetomiaceae</taxon>
        <taxon>Chaetomium</taxon>
    </lineage>
</organism>
<sequence length="223" mass="23535">MAGPLRPAAVVFPHLSSSVGFQPRASTSIALQSTASRGSTTLDEVTASYNKVIYSRRPGTPRLNSPAVEAISPIEPSRDREGREAAFACCLRARVPHARPSSCAVLTPLSCHAEAVARPSLRPVFEKPSLGLLRKNPKASQQGIRAQRHRTFPSGAANLVARGGHGGRGVGGSERGLVPHRHSAPPWTCSMRCGSSPADAVTAVSALSVRKRCLNMAGACQRF</sequence>
<evidence type="ECO:0000313" key="1">
    <source>
        <dbReference type="EMBL" id="KAK3291924.1"/>
    </source>
</evidence>
<dbReference type="EMBL" id="JAUEPN010000008">
    <property type="protein sequence ID" value="KAK3291924.1"/>
    <property type="molecule type" value="Genomic_DNA"/>
</dbReference>
<reference evidence="1" key="2">
    <citation type="submission" date="2023-06" db="EMBL/GenBank/DDBJ databases">
        <authorList>
            <consortium name="Lawrence Berkeley National Laboratory"/>
            <person name="Haridas S."/>
            <person name="Hensen N."/>
            <person name="Bonometti L."/>
            <person name="Westerberg I."/>
            <person name="Brannstrom I.O."/>
            <person name="Guillou S."/>
            <person name="Cros-Aarteil S."/>
            <person name="Calhoun S."/>
            <person name="Kuo A."/>
            <person name="Mondo S."/>
            <person name="Pangilinan J."/>
            <person name="Riley R."/>
            <person name="Labutti K."/>
            <person name="Andreopoulos B."/>
            <person name="Lipzen A."/>
            <person name="Chen C."/>
            <person name="Yanf M."/>
            <person name="Daum C."/>
            <person name="Ng V."/>
            <person name="Clum A."/>
            <person name="Steindorff A."/>
            <person name="Ohm R."/>
            <person name="Martin F."/>
            <person name="Silar P."/>
            <person name="Natvig D."/>
            <person name="Lalanne C."/>
            <person name="Gautier V."/>
            <person name="Ament-Velasquez S.L."/>
            <person name="Kruys A."/>
            <person name="Hutchinson M.I."/>
            <person name="Powell A.J."/>
            <person name="Barry K."/>
            <person name="Miller A.N."/>
            <person name="Grigoriev I.V."/>
            <person name="Debuchy R."/>
            <person name="Gladieux P."/>
            <person name="Thoren M.H."/>
            <person name="Johannesson H."/>
        </authorList>
    </citation>
    <scope>NUCLEOTIDE SEQUENCE</scope>
    <source>
        <strain evidence="1">CBS 168.71</strain>
    </source>
</reference>
<accession>A0AAE0H8H2</accession>
<gene>
    <name evidence="1" type="ORF">B0H64DRAFT_242829</name>
</gene>
<evidence type="ECO:0000313" key="2">
    <source>
        <dbReference type="Proteomes" id="UP001278766"/>
    </source>
</evidence>
<name>A0AAE0H8H2_9PEZI</name>
<reference evidence="1" key="1">
    <citation type="journal article" date="2023" name="Mol. Phylogenet. Evol.">
        <title>Genome-scale phylogeny and comparative genomics of the fungal order Sordariales.</title>
        <authorList>
            <person name="Hensen N."/>
            <person name="Bonometti L."/>
            <person name="Westerberg I."/>
            <person name="Brannstrom I.O."/>
            <person name="Guillou S."/>
            <person name="Cros-Aarteil S."/>
            <person name="Calhoun S."/>
            <person name="Haridas S."/>
            <person name="Kuo A."/>
            <person name="Mondo S."/>
            <person name="Pangilinan J."/>
            <person name="Riley R."/>
            <person name="LaButti K."/>
            <person name="Andreopoulos B."/>
            <person name="Lipzen A."/>
            <person name="Chen C."/>
            <person name="Yan M."/>
            <person name="Daum C."/>
            <person name="Ng V."/>
            <person name="Clum A."/>
            <person name="Steindorff A."/>
            <person name="Ohm R.A."/>
            <person name="Martin F."/>
            <person name="Silar P."/>
            <person name="Natvig D.O."/>
            <person name="Lalanne C."/>
            <person name="Gautier V."/>
            <person name="Ament-Velasquez S.L."/>
            <person name="Kruys A."/>
            <person name="Hutchinson M.I."/>
            <person name="Powell A.J."/>
            <person name="Barry K."/>
            <person name="Miller A.N."/>
            <person name="Grigoriev I.V."/>
            <person name="Debuchy R."/>
            <person name="Gladieux P."/>
            <person name="Hiltunen Thoren M."/>
            <person name="Johannesson H."/>
        </authorList>
    </citation>
    <scope>NUCLEOTIDE SEQUENCE</scope>
    <source>
        <strain evidence="1">CBS 168.71</strain>
    </source>
</reference>
<protein>
    <submittedName>
        <fullName evidence="1">Uncharacterized protein</fullName>
    </submittedName>
</protein>
<dbReference type="RefSeq" id="XP_062655438.1">
    <property type="nucleotide sequence ID" value="XM_062799871.1"/>
</dbReference>
<dbReference type="Proteomes" id="UP001278766">
    <property type="component" value="Unassembled WGS sequence"/>
</dbReference>